<dbReference type="EMBL" id="GL883102">
    <property type="protein sequence ID" value="EGG08024.1"/>
    <property type="molecule type" value="Genomic_DNA"/>
</dbReference>
<dbReference type="AlphaFoldDB" id="F4RI42"/>
<evidence type="ECO:0008006" key="4">
    <source>
        <dbReference type="Google" id="ProtNLM"/>
    </source>
</evidence>
<dbReference type="RefSeq" id="XP_007408789.1">
    <property type="nucleotide sequence ID" value="XM_007408727.1"/>
</dbReference>
<protein>
    <recommendedName>
        <fullName evidence="4">Secreted protein</fullName>
    </recommendedName>
</protein>
<proteinExistence type="predicted"/>
<feature type="chain" id="PRO_5003317674" description="Secreted protein" evidence="1">
    <location>
        <begin position="22"/>
        <end position="220"/>
    </location>
</feature>
<feature type="signal peptide" evidence="1">
    <location>
        <begin position="1"/>
        <end position="21"/>
    </location>
</feature>
<sequence>MFSSLTLTSLACVILANLATAFPQRNPLEGAADVLKRSNKAHGERMSTLDMFYAHLEQCENNFQSKVQTNNQQFEQVNKTNSQQVATRLESNLQEMNDIMMETLDKMNSSFTTRETAAHVLPAHEHTMVEFCDLMIHFMSDIQQMYTRIHQISITYPVVQTQCQDQMQHMSTSLNNFVEQCVPMQGFNTQILATAQKTNDFFSLAEKTPFGFSDFMQNLQ</sequence>
<reference evidence="3" key="1">
    <citation type="journal article" date="2011" name="Proc. Natl. Acad. Sci. U.S.A.">
        <title>Obligate biotrophy features unraveled by the genomic analysis of rust fungi.</title>
        <authorList>
            <person name="Duplessis S."/>
            <person name="Cuomo C.A."/>
            <person name="Lin Y.-C."/>
            <person name="Aerts A."/>
            <person name="Tisserant E."/>
            <person name="Veneault-Fourrey C."/>
            <person name="Joly D.L."/>
            <person name="Hacquard S."/>
            <person name="Amselem J."/>
            <person name="Cantarel B.L."/>
            <person name="Chiu R."/>
            <person name="Coutinho P.M."/>
            <person name="Feau N."/>
            <person name="Field M."/>
            <person name="Frey P."/>
            <person name="Gelhaye E."/>
            <person name="Goldberg J."/>
            <person name="Grabherr M.G."/>
            <person name="Kodira C.D."/>
            <person name="Kohler A."/>
            <person name="Kuees U."/>
            <person name="Lindquist E.A."/>
            <person name="Lucas S.M."/>
            <person name="Mago R."/>
            <person name="Mauceli E."/>
            <person name="Morin E."/>
            <person name="Murat C."/>
            <person name="Pangilinan J.L."/>
            <person name="Park R."/>
            <person name="Pearson M."/>
            <person name="Quesneville H."/>
            <person name="Rouhier N."/>
            <person name="Sakthikumar S."/>
            <person name="Salamov A.A."/>
            <person name="Schmutz J."/>
            <person name="Selles B."/>
            <person name="Shapiro H."/>
            <person name="Tanguay P."/>
            <person name="Tuskan G.A."/>
            <person name="Henrissat B."/>
            <person name="Van de Peer Y."/>
            <person name="Rouze P."/>
            <person name="Ellis J.G."/>
            <person name="Dodds P.N."/>
            <person name="Schein J.E."/>
            <person name="Zhong S."/>
            <person name="Hamelin R.C."/>
            <person name="Grigoriev I.V."/>
            <person name="Szabo L.J."/>
            <person name="Martin F."/>
        </authorList>
    </citation>
    <scope>NUCLEOTIDE SEQUENCE [LARGE SCALE GENOMIC DNA]</scope>
    <source>
        <strain evidence="3">98AG31 / pathotype 3-4-7</strain>
    </source>
</reference>
<accession>F4RI42</accession>
<keyword evidence="1" id="KW-0732">Signal</keyword>
<evidence type="ECO:0000313" key="2">
    <source>
        <dbReference type="EMBL" id="EGG08024.1"/>
    </source>
</evidence>
<dbReference type="GeneID" id="18922601"/>
<dbReference type="OrthoDB" id="10349275at2759"/>
<evidence type="ECO:0000256" key="1">
    <source>
        <dbReference type="SAM" id="SignalP"/>
    </source>
</evidence>
<name>F4RI42_MELLP</name>
<dbReference type="VEuPathDB" id="FungiDB:MELLADRAFT_105433"/>
<dbReference type="InParanoid" id="F4RI42"/>
<organism evidence="3">
    <name type="scientific">Melampsora larici-populina (strain 98AG31 / pathotype 3-4-7)</name>
    <name type="common">Poplar leaf rust fungus</name>
    <dbReference type="NCBI Taxonomy" id="747676"/>
    <lineage>
        <taxon>Eukaryota</taxon>
        <taxon>Fungi</taxon>
        <taxon>Dikarya</taxon>
        <taxon>Basidiomycota</taxon>
        <taxon>Pucciniomycotina</taxon>
        <taxon>Pucciniomycetes</taxon>
        <taxon>Pucciniales</taxon>
        <taxon>Melampsoraceae</taxon>
        <taxon>Melampsora</taxon>
    </lineage>
</organism>
<dbReference type="KEGG" id="mlr:MELLADRAFT_105433"/>
<gene>
    <name evidence="2" type="ORF">MELLADRAFT_105433</name>
</gene>
<evidence type="ECO:0000313" key="3">
    <source>
        <dbReference type="Proteomes" id="UP000001072"/>
    </source>
</evidence>
<dbReference type="HOGENOM" id="CLU_1256275_0_0_1"/>
<keyword evidence="3" id="KW-1185">Reference proteome</keyword>
<dbReference type="Proteomes" id="UP000001072">
    <property type="component" value="Unassembled WGS sequence"/>
</dbReference>